<reference evidence="1" key="1">
    <citation type="submission" date="2020-05" db="EMBL/GenBank/DDBJ databases">
        <authorList>
            <person name="Zhu T."/>
            <person name="Keshari N."/>
            <person name="Lu X."/>
        </authorList>
    </citation>
    <scope>NUCLEOTIDE SEQUENCE</scope>
    <source>
        <strain evidence="1">NK1-22</strain>
    </source>
</reference>
<dbReference type="AlphaFoldDB" id="A0AA97BCR0"/>
<accession>A0AA97BCR0</accession>
<dbReference type="RefSeq" id="WP_316792029.1">
    <property type="nucleotide sequence ID" value="NZ_CP053540.1"/>
</dbReference>
<protein>
    <submittedName>
        <fullName evidence="1">Uncharacterized protein</fullName>
    </submittedName>
</protein>
<sequence>MTKLTKILLENVRSALMIPCDPDAINTALLVQVYTDSGRHITLVGEEAADFWKAWEGFNA</sequence>
<dbReference type="KEGG" id="tog:HNI00_07320"/>
<name>A0AA97BCR0_9CYAN</name>
<evidence type="ECO:0000313" key="1">
    <source>
        <dbReference type="EMBL" id="WOB42986.1"/>
    </source>
</evidence>
<proteinExistence type="predicted"/>
<dbReference type="EMBL" id="CP053540">
    <property type="protein sequence ID" value="WOB42986.1"/>
    <property type="molecule type" value="Genomic_DNA"/>
</dbReference>
<gene>
    <name evidence="1" type="ORF">HNI00_07320</name>
</gene>
<organism evidence="1">
    <name type="scientific">Thermoleptolyngbya oregonensis NK1-22</name>
    <dbReference type="NCBI Taxonomy" id="2547457"/>
    <lineage>
        <taxon>Bacteria</taxon>
        <taxon>Bacillati</taxon>
        <taxon>Cyanobacteriota</taxon>
        <taxon>Cyanophyceae</taxon>
        <taxon>Oculatellales</taxon>
        <taxon>Oculatellaceae</taxon>
        <taxon>Thermoleptolyngbya</taxon>
    </lineage>
</organism>